<organism evidence="1">
    <name type="scientific">Pseudarthrobacter sulfonivorans</name>
    <dbReference type="NCBI Taxonomy" id="121292"/>
    <lineage>
        <taxon>Bacteria</taxon>
        <taxon>Bacillati</taxon>
        <taxon>Actinomycetota</taxon>
        <taxon>Actinomycetes</taxon>
        <taxon>Micrococcales</taxon>
        <taxon>Micrococcaceae</taxon>
        <taxon>Pseudarthrobacter</taxon>
    </lineage>
</organism>
<reference evidence="1 2" key="1">
    <citation type="submission" date="2015-12" db="EMBL/GenBank/DDBJ databases">
        <authorList>
            <person name="Shamseldin A."/>
            <person name="Moawad H."/>
            <person name="Abd El-Rahim W.M."/>
            <person name="Sadowsky M.J."/>
        </authorList>
    </citation>
    <scope>NUCLEOTIDE SEQUENCE [LARGE SCALE GENOMIC DNA]</scope>
    <source>
        <strain evidence="1 2">Ar51</strain>
    </source>
</reference>
<dbReference type="STRING" id="121292.AU252_16560"/>
<dbReference type="EMBL" id="CP013747">
    <property type="protein sequence ID" value="ALV44024.1"/>
    <property type="molecule type" value="Genomic_DNA"/>
</dbReference>
<dbReference type="Proteomes" id="UP000065151">
    <property type="component" value="Chromosome"/>
</dbReference>
<protein>
    <recommendedName>
        <fullName evidence="3">DUF2797 domain-containing protein</fullName>
    </recommendedName>
</protein>
<dbReference type="AlphaFoldDB" id="A0A0U3PNQ8"/>
<sequence>MRLQSPSGDLREVSLAAGARLGFAVADHGRFCLGHYKVHSASSRDHVLCPARAPAVKGKQCERCFVLDDSRLIHDFHRGGRVPDGLRTYLLQDHWLYVATFAGGASKVGTASHLRKWNRLAEQGAVVARYVARAEDGRVVRLLEDMVTREAGLAQQVRSAAKAEALAGPLPAAALDGINERHAAAVRTLLGQAAVDGSSPEGFSIVDELWVRPAQAAGLCATTARHAYTHPLEQGKHGFGITALSGSNALASLAGTDAAFVVNLGRLAARTIVLGDFASEVPAVQEPLF</sequence>
<gene>
    <name evidence="1" type="ORF">AU252_16560</name>
</gene>
<proteinExistence type="predicted"/>
<accession>A0A0U3PNQ8</accession>
<evidence type="ECO:0000313" key="1">
    <source>
        <dbReference type="EMBL" id="ALV44024.1"/>
    </source>
</evidence>
<evidence type="ECO:0000313" key="2">
    <source>
        <dbReference type="Proteomes" id="UP000065151"/>
    </source>
</evidence>
<name>A0A0U3PNQ8_9MICC</name>
<dbReference type="KEGG" id="psul:AU252_16560"/>
<evidence type="ECO:0008006" key="3">
    <source>
        <dbReference type="Google" id="ProtNLM"/>
    </source>
</evidence>